<gene>
    <name evidence="3" type="ORF">APZ19_05020</name>
    <name evidence="2" type="ORF">D0812_05110</name>
</gene>
<accession>A0AAP9GAI0</accession>
<dbReference type="EMBL" id="CP033137">
    <property type="protein sequence ID" value="AYO13831.1"/>
    <property type="molecule type" value="Genomic_DNA"/>
</dbReference>
<keyword evidence="4" id="KW-1185">Reference proteome</keyword>
<evidence type="ECO:0000313" key="2">
    <source>
        <dbReference type="EMBL" id="AYO13831.1"/>
    </source>
</evidence>
<proteinExistence type="predicted"/>
<evidence type="ECO:0000313" key="3">
    <source>
        <dbReference type="EMBL" id="QGH46504.1"/>
    </source>
</evidence>
<dbReference type="Gene3D" id="3.30.700.10">
    <property type="entry name" value="Glycoprotein, Type 4 Pilin"/>
    <property type="match status" value="1"/>
</dbReference>
<organism evidence="3 5">
    <name type="scientific">Vibrio owensii</name>
    <dbReference type="NCBI Taxonomy" id="696485"/>
    <lineage>
        <taxon>Bacteria</taxon>
        <taxon>Pseudomonadati</taxon>
        <taxon>Pseudomonadota</taxon>
        <taxon>Gammaproteobacteria</taxon>
        <taxon>Vibrionales</taxon>
        <taxon>Vibrionaceae</taxon>
        <taxon>Vibrio</taxon>
    </lineage>
</organism>
<keyword evidence="1" id="KW-0472">Membrane</keyword>
<evidence type="ECO:0000256" key="1">
    <source>
        <dbReference type="SAM" id="Phobius"/>
    </source>
</evidence>
<dbReference type="Proteomes" id="UP000390336">
    <property type="component" value="Chromosome 1"/>
</dbReference>
<dbReference type="InterPro" id="IPR012902">
    <property type="entry name" value="N_methyl_site"/>
</dbReference>
<dbReference type="EMBL" id="CP045859">
    <property type="protein sequence ID" value="QGH46504.1"/>
    <property type="molecule type" value="Genomic_DNA"/>
</dbReference>
<reference evidence="3 5" key="1">
    <citation type="journal article" date="2015" name="Genome Announc.">
        <title>Draft Genome Sequence of Vibrio owensii Strain SH-14, Which Causes Shrimp Acute Hepatopancreatic Necrosis Disease.</title>
        <authorList>
            <person name="Liu L."/>
            <person name="Xiao J."/>
            <person name="Xia X."/>
            <person name="Pan Y."/>
            <person name="Yan S."/>
            <person name="Wang Y."/>
        </authorList>
    </citation>
    <scope>NUCLEOTIDE SEQUENCE [LARGE SCALE GENOMIC DNA]</scope>
    <source>
        <strain evidence="3 5">SH14</strain>
    </source>
</reference>
<reference evidence="3" key="3">
    <citation type="submission" date="2019-11" db="EMBL/GenBank/DDBJ databases">
        <title>Complete genome sequence of Vibrio owensii SH-14 isolated from shrimp with acute hepatopancreatic necrosis diease.</title>
        <authorList>
            <person name="Liang X."/>
            <person name="Wang Y."/>
        </authorList>
    </citation>
    <scope>NUCLEOTIDE SEQUENCE</scope>
    <source>
        <strain evidence="3">SH14</strain>
    </source>
</reference>
<keyword evidence="1" id="KW-1133">Transmembrane helix</keyword>
<evidence type="ECO:0000313" key="4">
    <source>
        <dbReference type="Proteomes" id="UP000272136"/>
    </source>
</evidence>
<dbReference type="Pfam" id="PF07963">
    <property type="entry name" value="N_methyl"/>
    <property type="match status" value="1"/>
</dbReference>
<sequence>MKQNTKGFTLIELVVVIVILGILAVVAAPKFLNLQHDAREAVIKGLGGSVHNAAEMAFGKTAVEGMEHEESYSVEGYGSVQYGYPAVQREGMENFLDIESGYHDLTKEWVWGAHNHGSVSNPDTWIVTRSEYIDADPDDESAYNKAIEDTQCYVKYTAAMEPGDEYKVEVFTDGC</sequence>
<protein>
    <submittedName>
        <fullName evidence="3">Prepilin-type N-terminal cleavage/methylation domain-containing protein</fullName>
    </submittedName>
</protein>
<dbReference type="NCBIfam" id="TIGR02532">
    <property type="entry name" value="IV_pilin_GFxxxE"/>
    <property type="match status" value="1"/>
</dbReference>
<dbReference type="InterPro" id="IPR045584">
    <property type="entry name" value="Pilin-like"/>
</dbReference>
<dbReference type="AlphaFoldDB" id="A0AAP9GAI0"/>
<dbReference type="PROSITE" id="PS00409">
    <property type="entry name" value="PROKAR_NTER_METHYL"/>
    <property type="match status" value="1"/>
</dbReference>
<reference evidence="2 4" key="2">
    <citation type="submission" date="2018-10" db="EMBL/GenBank/DDBJ databases">
        <title>Whole Genome of Vibrio owensii strain 170502, isolated from Acute Hepatopancreatic Necrosis Disease (AHPND) shrimp.</title>
        <authorList>
            <person name="Yan M."/>
            <person name="Wang X."/>
            <person name="Wang Y."/>
        </authorList>
    </citation>
    <scope>NUCLEOTIDE SEQUENCE [LARGE SCALE GENOMIC DNA]</scope>
    <source>
        <strain evidence="2 4">1700302</strain>
    </source>
</reference>
<evidence type="ECO:0000313" key="5">
    <source>
        <dbReference type="Proteomes" id="UP000390336"/>
    </source>
</evidence>
<keyword evidence="1" id="KW-0812">Transmembrane</keyword>
<feature type="transmembrane region" description="Helical" evidence="1">
    <location>
        <begin position="7"/>
        <end position="28"/>
    </location>
</feature>
<name>A0AAP9GAI0_9VIBR</name>
<dbReference type="Proteomes" id="UP000272136">
    <property type="component" value="Chromosome 1"/>
</dbReference>
<dbReference type="SUPFAM" id="SSF54523">
    <property type="entry name" value="Pili subunits"/>
    <property type="match status" value="1"/>
</dbReference>
<dbReference type="RefSeq" id="WP_054824460.1">
    <property type="nucleotide sequence ID" value="NZ_CP033137.1"/>
</dbReference>